<organism evidence="1 2">
    <name type="scientific">Rhodococcoides yunnanense</name>
    <dbReference type="NCBI Taxonomy" id="278209"/>
    <lineage>
        <taxon>Bacteria</taxon>
        <taxon>Bacillati</taxon>
        <taxon>Actinomycetota</taxon>
        <taxon>Actinomycetes</taxon>
        <taxon>Mycobacteriales</taxon>
        <taxon>Nocardiaceae</taxon>
        <taxon>Rhodococcoides</taxon>
    </lineage>
</organism>
<evidence type="ECO:0000313" key="2">
    <source>
        <dbReference type="Proteomes" id="UP001185755"/>
    </source>
</evidence>
<evidence type="ECO:0008006" key="3">
    <source>
        <dbReference type="Google" id="ProtNLM"/>
    </source>
</evidence>
<keyword evidence="2" id="KW-1185">Reference proteome</keyword>
<protein>
    <recommendedName>
        <fullName evidence="3">LysR family transcriptional regulator</fullName>
    </recommendedName>
</protein>
<accession>A0ABU4BK50</accession>
<sequence>MYLRSGSLRGAADRMHLHHSSVAHRLPKLSQHLWFTVDAIENRPRATSMMMVIDSSKTTQR</sequence>
<dbReference type="Proteomes" id="UP001185755">
    <property type="component" value="Unassembled WGS sequence"/>
</dbReference>
<evidence type="ECO:0000313" key="1">
    <source>
        <dbReference type="EMBL" id="MDV6264595.1"/>
    </source>
</evidence>
<dbReference type="RefSeq" id="WP_317566619.1">
    <property type="nucleotide sequence ID" value="NZ_JAWLJX010000016.1"/>
</dbReference>
<reference evidence="1 2" key="1">
    <citation type="submission" date="2023-10" db="EMBL/GenBank/DDBJ databases">
        <title>Development of a sustainable strategy for remediation of hydrocarbon-contaminated territories based on the waste exchange concept.</title>
        <authorList>
            <person name="Krivoruchko A."/>
        </authorList>
    </citation>
    <scope>NUCLEOTIDE SEQUENCE [LARGE SCALE GENOMIC DNA]</scope>
    <source>
        <strain evidence="1 2">IEGM 1323</strain>
    </source>
</reference>
<comment type="caution">
    <text evidence="1">The sequence shown here is derived from an EMBL/GenBank/DDBJ whole genome shotgun (WGS) entry which is preliminary data.</text>
</comment>
<dbReference type="EMBL" id="JAWLJX010000016">
    <property type="protein sequence ID" value="MDV6264595.1"/>
    <property type="molecule type" value="Genomic_DNA"/>
</dbReference>
<name>A0ABU4BK50_9NOCA</name>
<proteinExistence type="predicted"/>
<gene>
    <name evidence="1" type="ORF">R3P96_24930</name>
</gene>